<feature type="domain" description="Oligopeptidase F N-terminal" evidence="8">
    <location>
        <begin position="114"/>
        <end position="177"/>
    </location>
</feature>
<keyword evidence="2 6" id="KW-0479">Metal-binding</keyword>
<dbReference type="NCBIfam" id="TIGR02290">
    <property type="entry name" value="M3_fam_3"/>
    <property type="match status" value="1"/>
</dbReference>
<dbReference type="GO" id="GO:0006508">
    <property type="term" value="P:proteolysis"/>
    <property type="evidence" value="ECO:0007669"/>
    <property type="project" value="UniProtKB-KW"/>
</dbReference>
<evidence type="ECO:0000256" key="5">
    <source>
        <dbReference type="ARBA" id="ARBA00023049"/>
    </source>
</evidence>
<dbReference type="InterPro" id="IPR013647">
    <property type="entry name" value="OligopepF_N_dom"/>
</dbReference>
<evidence type="ECO:0000256" key="4">
    <source>
        <dbReference type="ARBA" id="ARBA00022833"/>
    </source>
</evidence>
<dbReference type="AlphaFoldDB" id="A0A143YTN4"/>
<dbReference type="Pfam" id="PF01432">
    <property type="entry name" value="Peptidase_M3"/>
    <property type="match status" value="1"/>
</dbReference>
<evidence type="ECO:0000256" key="1">
    <source>
        <dbReference type="ARBA" id="ARBA00022670"/>
    </source>
</evidence>
<dbReference type="CDD" id="cd09607">
    <property type="entry name" value="M3B_PepF"/>
    <property type="match status" value="1"/>
</dbReference>
<dbReference type="Pfam" id="PF08439">
    <property type="entry name" value="Peptidase_M3_N"/>
    <property type="match status" value="1"/>
</dbReference>
<dbReference type="PANTHER" id="PTHR34217:SF1">
    <property type="entry name" value="CARBOXYPEPTIDASE 1"/>
    <property type="match status" value="1"/>
</dbReference>
<protein>
    <submittedName>
        <fullName evidence="10">Oligoendopeptidase, pepF/M3 family</fullName>
    </submittedName>
    <submittedName>
        <fullName evidence="9">Oligopeptidase f</fullName>
    </submittedName>
</protein>
<name>A0A143YTN4_9LACT</name>
<dbReference type="RefSeq" id="WP_068622921.1">
    <property type="nucleotide sequence ID" value="NZ_FJNB01000010.1"/>
</dbReference>
<dbReference type="SUPFAM" id="SSF55486">
    <property type="entry name" value="Metalloproteases ('zincins'), catalytic domain"/>
    <property type="match status" value="1"/>
</dbReference>
<keyword evidence="1 6" id="KW-0645">Protease</keyword>
<evidence type="ECO:0000259" key="7">
    <source>
        <dbReference type="Pfam" id="PF01432"/>
    </source>
</evidence>
<dbReference type="InterPro" id="IPR042088">
    <property type="entry name" value="OligoPept_F_C"/>
</dbReference>
<evidence type="ECO:0000256" key="2">
    <source>
        <dbReference type="ARBA" id="ARBA00022723"/>
    </source>
</evidence>
<sequence length="602" mass="68322">MKYSLTWDLDSFFEGGSSSPALHEKIISIQTGLNDFETAAKDWDPEHDKPEYPAFLELLHSEEVFAKALMQCNSFITGVQSADVSDLDASAIHARIIQLYSKLTIIQTTLKKKITAINAGDWDLLLRKPDFSPLAFALTEWRQQGGRLLSDKEEALLANLRVDGFNGWSAHYDTLVSFVKIPFEETDGSLSQLSAGQAMNRMYADPDPDVRKRLFVEWEKAWGSLAPAFADTLNHLQGFRLADFEAHQDEDFLAESLRYNRIKRETLDSMWRAISAYKQPFLSFLDRKAALIGKDKLAWYDVDAPVSLGDFKSKTFSFDEAVDYIIGHFTSFGPKLAAFSLDAVKDRWIEAENRSGKRPGGYCEDYPESKESRIFMTFTGSASDMSTLAHELGHAFHSHVMRDLPDLNTRYAMNVAETASTFAETIISAATVKEASSDEEKIALLNTKLENATAMFLNIHARYIFEKSFYTERMNGFVTADRLSALMEAAQKEAYQDSLSEYHPLFWASKLHFFIDDVPFYNFPYTFGFLFSLGIYAQSMQQSGNFEETYISLLRDTGSMTTEDLVLKHLGADITQLEFWNQGLEIMAEDVAEFLRLTEKYI</sequence>
<dbReference type="Gene3D" id="1.10.1370.20">
    <property type="entry name" value="Oligoendopeptidase f, C-terminal domain"/>
    <property type="match status" value="1"/>
</dbReference>
<evidence type="ECO:0000256" key="3">
    <source>
        <dbReference type="ARBA" id="ARBA00022801"/>
    </source>
</evidence>
<evidence type="ECO:0000313" key="12">
    <source>
        <dbReference type="Proteomes" id="UP000199280"/>
    </source>
</evidence>
<dbReference type="STRING" id="640938.TR210_1514"/>
<dbReference type="Gene3D" id="1.20.140.70">
    <property type="entry name" value="Oligopeptidase f, N-terminal domain"/>
    <property type="match status" value="1"/>
</dbReference>
<dbReference type="EMBL" id="FNYT01000009">
    <property type="protein sequence ID" value="SEJ19603.1"/>
    <property type="molecule type" value="Genomic_DNA"/>
</dbReference>
<dbReference type="Proteomes" id="UP000199280">
    <property type="component" value="Unassembled WGS sequence"/>
</dbReference>
<dbReference type="Proteomes" id="UP000076878">
    <property type="component" value="Unassembled WGS sequence"/>
</dbReference>
<comment type="cofactor">
    <cofactor evidence="6">
        <name>Zn(2+)</name>
        <dbReference type="ChEBI" id="CHEBI:29105"/>
    </cofactor>
    <text evidence="6">Binds 1 zinc ion.</text>
</comment>
<organism evidence="9 11">
    <name type="scientific">Trichococcus ilyis</name>
    <dbReference type="NCBI Taxonomy" id="640938"/>
    <lineage>
        <taxon>Bacteria</taxon>
        <taxon>Bacillati</taxon>
        <taxon>Bacillota</taxon>
        <taxon>Bacilli</taxon>
        <taxon>Lactobacillales</taxon>
        <taxon>Carnobacteriaceae</taxon>
        <taxon>Trichococcus</taxon>
    </lineage>
</organism>
<evidence type="ECO:0000259" key="8">
    <source>
        <dbReference type="Pfam" id="PF08439"/>
    </source>
</evidence>
<dbReference type="InterPro" id="IPR001333">
    <property type="entry name" value="Peptidase_M32_Taq"/>
</dbReference>
<feature type="domain" description="Peptidase M3A/M3B catalytic" evidence="7">
    <location>
        <begin position="203"/>
        <end position="584"/>
    </location>
</feature>
<proteinExistence type="inferred from homology"/>
<dbReference type="GO" id="GO:0046872">
    <property type="term" value="F:metal ion binding"/>
    <property type="evidence" value="ECO:0007669"/>
    <property type="project" value="UniProtKB-UniRule"/>
</dbReference>
<dbReference type="EMBL" id="FJNB01000010">
    <property type="protein sequence ID" value="CZQ97875.1"/>
    <property type="molecule type" value="Genomic_DNA"/>
</dbReference>
<accession>A0A143YTN4</accession>
<dbReference type="InterPro" id="IPR011977">
    <property type="entry name" value="Pept_M3B_clade3"/>
</dbReference>
<keyword evidence="5 6" id="KW-0482">Metalloprotease</keyword>
<dbReference type="GO" id="GO:0004222">
    <property type="term" value="F:metalloendopeptidase activity"/>
    <property type="evidence" value="ECO:0007669"/>
    <property type="project" value="InterPro"/>
</dbReference>
<evidence type="ECO:0000256" key="6">
    <source>
        <dbReference type="RuleBase" id="RU003435"/>
    </source>
</evidence>
<dbReference type="PANTHER" id="PTHR34217">
    <property type="entry name" value="METAL-DEPENDENT CARBOXYPEPTIDASE"/>
    <property type="match status" value="1"/>
</dbReference>
<evidence type="ECO:0000313" key="9">
    <source>
        <dbReference type="EMBL" id="CZQ97875.1"/>
    </source>
</evidence>
<evidence type="ECO:0000313" key="11">
    <source>
        <dbReference type="Proteomes" id="UP000076878"/>
    </source>
</evidence>
<keyword evidence="3 6" id="KW-0378">Hydrolase</keyword>
<comment type="similarity">
    <text evidence="6">Belongs to the peptidase M3 family.</text>
</comment>
<keyword evidence="4 6" id="KW-0862">Zinc</keyword>
<dbReference type="GO" id="GO:0004181">
    <property type="term" value="F:metallocarboxypeptidase activity"/>
    <property type="evidence" value="ECO:0007669"/>
    <property type="project" value="InterPro"/>
</dbReference>
<keyword evidence="12" id="KW-1185">Reference proteome</keyword>
<reference evidence="9 11" key="1">
    <citation type="submission" date="2016-02" db="EMBL/GenBank/DDBJ databases">
        <authorList>
            <person name="Wen L."/>
            <person name="He K."/>
            <person name="Yang H."/>
        </authorList>
    </citation>
    <scope>NUCLEOTIDE SEQUENCE [LARGE SCALE GENOMIC DNA]</scope>
    <source>
        <strain evidence="9">Trichococcus_R210</strain>
    </source>
</reference>
<dbReference type="InterPro" id="IPR034006">
    <property type="entry name" value="M3B_PepF_2"/>
</dbReference>
<reference evidence="10 12" key="2">
    <citation type="submission" date="2016-10" db="EMBL/GenBank/DDBJ databases">
        <authorList>
            <person name="Varghese N."/>
            <person name="Submissions S."/>
        </authorList>
    </citation>
    <scope>NUCLEOTIDE SEQUENCE [LARGE SCALE GENOMIC DNA]</scope>
    <source>
        <strain evidence="10 12">DSM 22150</strain>
    </source>
</reference>
<dbReference type="InterPro" id="IPR001567">
    <property type="entry name" value="Pept_M3A_M3B_dom"/>
</dbReference>
<evidence type="ECO:0000313" key="10">
    <source>
        <dbReference type="EMBL" id="SEJ19603.1"/>
    </source>
</evidence>
<dbReference type="OrthoDB" id="9769691at2"/>
<gene>
    <name evidence="10" type="ORF">SAMN05216375_10943</name>
    <name evidence="9" type="ORF">TR210_1514</name>
</gene>